<comment type="caution">
    <text evidence="14">The sequence shown here is derived from an EMBL/GenBank/DDBJ whole genome shotgun (WGS) entry which is preliminary data.</text>
</comment>
<keyword evidence="11" id="KW-1207">Sterol metabolism</keyword>
<evidence type="ECO:0000256" key="2">
    <source>
        <dbReference type="ARBA" id="ARBA00005377"/>
    </source>
</evidence>
<keyword evidence="7 13" id="KW-1133">Transmembrane helix</keyword>
<dbReference type="PANTHER" id="PTHR15451">
    <property type="entry name" value="ERGOSTEROL BIOSYNTHETIC PROTEIN 28-RELATED"/>
    <property type="match status" value="1"/>
</dbReference>
<reference evidence="14 15" key="1">
    <citation type="journal article" date="2020" name="ISME J.">
        <title>Uncovering the hidden diversity of litter-decomposition mechanisms in mushroom-forming fungi.</title>
        <authorList>
            <person name="Floudas D."/>
            <person name="Bentzer J."/>
            <person name="Ahren D."/>
            <person name="Johansson T."/>
            <person name="Persson P."/>
            <person name="Tunlid A."/>
        </authorList>
    </citation>
    <scope>NUCLEOTIDE SEQUENCE [LARGE SCALE GENOMIC DNA]</scope>
    <source>
        <strain evidence="14 15">CBS 146.42</strain>
    </source>
</reference>
<evidence type="ECO:0000313" key="14">
    <source>
        <dbReference type="EMBL" id="KAF5359727.1"/>
    </source>
</evidence>
<feature type="transmembrane region" description="Helical" evidence="13">
    <location>
        <begin position="48"/>
        <end position="67"/>
    </location>
</feature>
<evidence type="ECO:0000256" key="1">
    <source>
        <dbReference type="ARBA" id="ARBA00004477"/>
    </source>
</evidence>
<evidence type="ECO:0000256" key="9">
    <source>
        <dbReference type="ARBA" id="ARBA00023098"/>
    </source>
</evidence>
<feature type="transmembrane region" description="Helical" evidence="13">
    <location>
        <begin position="110"/>
        <end position="133"/>
    </location>
</feature>
<dbReference type="GO" id="GO:0005789">
    <property type="term" value="C:endoplasmic reticulum membrane"/>
    <property type="evidence" value="ECO:0007669"/>
    <property type="project" value="UniProtKB-SubCell"/>
</dbReference>
<dbReference type="OrthoDB" id="6485510at2759"/>
<keyword evidence="10 13" id="KW-0472">Membrane</keyword>
<dbReference type="AlphaFoldDB" id="A0A8H5G7B9"/>
<keyword evidence="15" id="KW-1185">Reference proteome</keyword>
<evidence type="ECO:0008006" key="16">
    <source>
        <dbReference type="Google" id="ProtNLM"/>
    </source>
</evidence>
<dbReference type="PANTHER" id="PTHR15451:SF19">
    <property type="entry name" value="ERGOSTEROL BIOSYNTHETIC PROTEIN 28 HOMOLOG"/>
    <property type="match status" value="1"/>
</dbReference>
<keyword evidence="3" id="KW-0444">Lipid biosynthesis</keyword>
<evidence type="ECO:0000256" key="10">
    <source>
        <dbReference type="ARBA" id="ARBA00023136"/>
    </source>
</evidence>
<feature type="transmembrane region" description="Helical" evidence="13">
    <location>
        <begin position="140"/>
        <end position="157"/>
    </location>
</feature>
<evidence type="ECO:0000256" key="5">
    <source>
        <dbReference type="ARBA" id="ARBA00022824"/>
    </source>
</evidence>
<keyword evidence="6" id="KW-0752">Steroid biosynthesis</keyword>
<dbReference type="Pfam" id="PF03694">
    <property type="entry name" value="Erg28"/>
    <property type="match status" value="1"/>
</dbReference>
<organism evidence="14 15">
    <name type="scientific">Leucocoprinus leucothites</name>
    <dbReference type="NCBI Taxonomy" id="201217"/>
    <lineage>
        <taxon>Eukaryota</taxon>
        <taxon>Fungi</taxon>
        <taxon>Dikarya</taxon>
        <taxon>Basidiomycota</taxon>
        <taxon>Agaricomycotina</taxon>
        <taxon>Agaricomycetes</taxon>
        <taxon>Agaricomycetidae</taxon>
        <taxon>Agaricales</taxon>
        <taxon>Agaricineae</taxon>
        <taxon>Agaricaceae</taxon>
        <taxon>Leucocoprinus</taxon>
    </lineage>
</organism>
<evidence type="ECO:0000256" key="12">
    <source>
        <dbReference type="ARBA" id="ARBA00023221"/>
    </source>
</evidence>
<dbReference type="GO" id="GO:0016126">
    <property type="term" value="P:sterol biosynthetic process"/>
    <property type="evidence" value="ECO:0007669"/>
    <property type="project" value="UniProtKB-KW"/>
</dbReference>
<evidence type="ECO:0000256" key="13">
    <source>
        <dbReference type="SAM" id="Phobius"/>
    </source>
</evidence>
<evidence type="ECO:0000256" key="7">
    <source>
        <dbReference type="ARBA" id="ARBA00022989"/>
    </source>
</evidence>
<comment type="subcellular location">
    <subcellularLocation>
        <location evidence="1">Endoplasmic reticulum membrane</location>
        <topology evidence="1">Multi-pass membrane protein</topology>
    </subcellularLocation>
</comment>
<dbReference type="EMBL" id="JAACJO010000004">
    <property type="protein sequence ID" value="KAF5359727.1"/>
    <property type="molecule type" value="Genomic_DNA"/>
</dbReference>
<evidence type="ECO:0000313" key="15">
    <source>
        <dbReference type="Proteomes" id="UP000559027"/>
    </source>
</evidence>
<dbReference type="InterPro" id="IPR005352">
    <property type="entry name" value="Erg28"/>
</dbReference>
<keyword evidence="5" id="KW-0256">Endoplasmic reticulum</keyword>
<protein>
    <recommendedName>
        <fullName evidence="16">Erg28-like protein</fullName>
    </recommendedName>
</protein>
<evidence type="ECO:0000256" key="4">
    <source>
        <dbReference type="ARBA" id="ARBA00022692"/>
    </source>
</evidence>
<keyword evidence="8" id="KW-0756">Sterol biosynthesis</keyword>
<dbReference type="GO" id="GO:0030674">
    <property type="term" value="F:protein-macromolecule adaptor activity"/>
    <property type="evidence" value="ECO:0007669"/>
    <property type="project" value="TreeGrafter"/>
</dbReference>
<evidence type="ECO:0000256" key="11">
    <source>
        <dbReference type="ARBA" id="ARBA00023166"/>
    </source>
</evidence>
<name>A0A8H5G7B9_9AGAR</name>
<proteinExistence type="inferred from homology"/>
<feature type="transmembrane region" description="Helical" evidence="13">
    <location>
        <begin position="88"/>
        <end position="104"/>
    </location>
</feature>
<keyword evidence="4 13" id="KW-0812">Transmembrane</keyword>
<evidence type="ECO:0000256" key="6">
    <source>
        <dbReference type="ARBA" id="ARBA00022955"/>
    </source>
</evidence>
<evidence type="ECO:0000256" key="3">
    <source>
        <dbReference type="ARBA" id="ARBA00022516"/>
    </source>
</evidence>
<keyword evidence="12" id="KW-0753">Steroid metabolism</keyword>
<sequence>MRTPRPKPHGNLYLASFLLSSSSAFIMSELLDKFIIFLPPSLLGKWQLIVASAAVFNTIQNFMTLKLTRRIYNNVPSASVTALQARTFAVWTLTSAVVRFYAAFHIHEKAIYDMALFTYLIAFGHFSTELLIFRTARINPGVLSPVFVSTCSLIWMLNQYDFYVRS</sequence>
<dbReference type="Proteomes" id="UP000559027">
    <property type="component" value="Unassembled WGS sequence"/>
</dbReference>
<comment type="similarity">
    <text evidence="2">Belongs to the ERG28 family.</text>
</comment>
<keyword evidence="9" id="KW-0443">Lipid metabolism</keyword>
<gene>
    <name evidence="14" type="ORF">D9756_003368</name>
</gene>
<evidence type="ECO:0000256" key="8">
    <source>
        <dbReference type="ARBA" id="ARBA00023011"/>
    </source>
</evidence>
<accession>A0A8H5G7B9</accession>